<reference evidence="2 3" key="1">
    <citation type="journal article" date="2013" name="BMC Genomics">
        <title>Reconstruction of the lipid metabolism for the microalga Monoraphidium neglectum from its genome sequence reveals characteristics suitable for biofuel production.</title>
        <authorList>
            <person name="Bogen C."/>
            <person name="Al-Dilaimi A."/>
            <person name="Albersmeier A."/>
            <person name="Wichmann J."/>
            <person name="Grundmann M."/>
            <person name="Rupp O."/>
            <person name="Lauersen K.J."/>
            <person name="Blifernez-Klassen O."/>
            <person name="Kalinowski J."/>
            <person name="Goesmann A."/>
            <person name="Mussgnug J.H."/>
            <person name="Kruse O."/>
        </authorList>
    </citation>
    <scope>NUCLEOTIDE SEQUENCE [LARGE SCALE GENOMIC DNA]</scope>
    <source>
        <strain evidence="2 3">SAG 48.87</strain>
    </source>
</reference>
<accession>A0A0D2MGP5</accession>
<feature type="compositionally biased region" description="Low complexity" evidence="1">
    <location>
        <begin position="30"/>
        <end position="48"/>
    </location>
</feature>
<feature type="region of interest" description="Disordered" evidence="1">
    <location>
        <begin position="61"/>
        <end position="85"/>
    </location>
</feature>
<organism evidence="2 3">
    <name type="scientific">Monoraphidium neglectum</name>
    <dbReference type="NCBI Taxonomy" id="145388"/>
    <lineage>
        <taxon>Eukaryota</taxon>
        <taxon>Viridiplantae</taxon>
        <taxon>Chlorophyta</taxon>
        <taxon>core chlorophytes</taxon>
        <taxon>Chlorophyceae</taxon>
        <taxon>CS clade</taxon>
        <taxon>Sphaeropleales</taxon>
        <taxon>Selenastraceae</taxon>
        <taxon>Monoraphidium</taxon>
    </lineage>
</organism>
<dbReference type="Proteomes" id="UP000054498">
    <property type="component" value="Unassembled WGS sequence"/>
</dbReference>
<dbReference type="GeneID" id="25738594"/>
<protein>
    <submittedName>
        <fullName evidence="2">Uncharacterized protein</fullName>
    </submittedName>
</protein>
<gene>
    <name evidence="2" type="ORF">MNEG_5717</name>
</gene>
<dbReference type="AlphaFoldDB" id="A0A0D2MGP5"/>
<proteinExistence type="predicted"/>
<feature type="region of interest" description="Disordered" evidence="1">
    <location>
        <begin position="1"/>
        <end position="48"/>
    </location>
</feature>
<evidence type="ECO:0000256" key="1">
    <source>
        <dbReference type="SAM" id="MobiDB-lite"/>
    </source>
</evidence>
<dbReference type="RefSeq" id="XP_013901264.1">
    <property type="nucleotide sequence ID" value="XM_014045810.1"/>
</dbReference>
<evidence type="ECO:0000313" key="3">
    <source>
        <dbReference type="Proteomes" id="UP000054498"/>
    </source>
</evidence>
<name>A0A0D2MGP5_9CHLO</name>
<dbReference type="KEGG" id="mng:MNEG_5717"/>
<keyword evidence="3" id="KW-1185">Reference proteome</keyword>
<evidence type="ECO:0000313" key="2">
    <source>
        <dbReference type="EMBL" id="KIZ02245.1"/>
    </source>
</evidence>
<feature type="non-terminal residue" evidence="2">
    <location>
        <position position="114"/>
    </location>
</feature>
<sequence length="114" mass="11107">MAMPAGEAAGDQQRLLPVLQGDDDRGQEVDPCAGAAPDATAAATTPAHAAAVAAPAPVCPDAPLPSDAAAAAGGGAPTPPPFETLTAEDLERGFSRIASMISDVQSAADGLAFD</sequence>
<dbReference type="EMBL" id="KK101090">
    <property type="protein sequence ID" value="KIZ02245.1"/>
    <property type="molecule type" value="Genomic_DNA"/>
</dbReference>